<comment type="caution">
    <text evidence="2">The sequence shown here is derived from an EMBL/GenBank/DDBJ whole genome shotgun (WGS) entry which is preliminary data.</text>
</comment>
<dbReference type="RefSeq" id="WP_109871407.1">
    <property type="nucleotide sequence ID" value="NZ_QGNA01000003.1"/>
</dbReference>
<dbReference type="Proteomes" id="UP000245765">
    <property type="component" value="Unassembled WGS sequence"/>
</dbReference>
<proteinExistence type="predicted"/>
<dbReference type="SUPFAM" id="SSF69118">
    <property type="entry name" value="AhpD-like"/>
    <property type="match status" value="1"/>
</dbReference>
<dbReference type="EMBL" id="QGNA01000003">
    <property type="protein sequence ID" value="PWS36614.1"/>
    <property type="molecule type" value="Genomic_DNA"/>
</dbReference>
<organism evidence="2 3">
    <name type="scientific">Falsiroseomonas bella</name>
    <dbReference type="NCBI Taxonomy" id="2184016"/>
    <lineage>
        <taxon>Bacteria</taxon>
        <taxon>Pseudomonadati</taxon>
        <taxon>Pseudomonadota</taxon>
        <taxon>Alphaproteobacteria</taxon>
        <taxon>Acetobacterales</taxon>
        <taxon>Roseomonadaceae</taxon>
        <taxon>Falsiroseomonas</taxon>
    </lineage>
</organism>
<gene>
    <name evidence="2" type="ORF">DFH01_15860</name>
</gene>
<dbReference type="InterPro" id="IPR029032">
    <property type="entry name" value="AhpD-like"/>
</dbReference>
<dbReference type="Pfam" id="PF02627">
    <property type="entry name" value="CMD"/>
    <property type="match status" value="1"/>
</dbReference>
<reference evidence="3" key="1">
    <citation type="submission" date="2018-05" db="EMBL/GenBank/DDBJ databases">
        <authorList>
            <person name="Du Z."/>
            <person name="Wang X."/>
        </authorList>
    </citation>
    <scope>NUCLEOTIDE SEQUENCE [LARGE SCALE GENOMIC DNA]</scope>
    <source>
        <strain evidence="3">CQN31</strain>
    </source>
</reference>
<accession>A0A317FBY4</accession>
<dbReference type="OrthoDB" id="9801997at2"/>
<dbReference type="InterPro" id="IPR003779">
    <property type="entry name" value="CMD-like"/>
</dbReference>
<dbReference type="PANTHER" id="PTHR35446:SF2">
    <property type="entry name" value="CARBOXYMUCONOLACTONE DECARBOXYLASE-LIKE DOMAIN-CONTAINING PROTEIN"/>
    <property type="match status" value="1"/>
</dbReference>
<name>A0A317FBY4_9PROT</name>
<dbReference type="Gene3D" id="1.20.1290.10">
    <property type="entry name" value="AhpD-like"/>
    <property type="match status" value="1"/>
</dbReference>
<dbReference type="GO" id="GO:0051920">
    <property type="term" value="F:peroxiredoxin activity"/>
    <property type="evidence" value="ECO:0007669"/>
    <property type="project" value="InterPro"/>
</dbReference>
<protein>
    <submittedName>
        <fullName evidence="2">Carboxymuconolactone decarboxylase family protein</fullName>
    </submittedName>
</protein>
<feature type="domain" description="Carboxymuconolactone decarboxylase-like" evidence="1">
    <location>
        <begin position="45"/>
        <end position="124"/>
    </location>
</feature>
<evidence type="ECO:0000313" key="3">
    <source>
        <dbReference type="Proteomes" id="UP000245765"/>
    </source>
</evidence>
<dbReference type="AlphaFoldDB" id="A0A317FBY4"/>
<evidence type="ECO:0000313" key="2">
    <source>
        <dbReference type="EMBL" id="PWS36614.1"/>
    </source>
</evidence>
<evidence type="ECO:0000259" key="1">
    <source>
        <dbReference type="Pfam" id="PF02627"/>
    </source>
</evidence>
<sequence>MPDPRIPPLPRAAMPERWRKVAETADQVRGEATLIEVLAQAPELLGWYYDGFYAEVFFKGRVERRIKEILRLKLSTLHGCAFCNRGNTKSALEAGVTEAQVAAMWETDSPAFDAKERAVLRLAEQMALPNMRGEVTPALAAELRHFFSEAEMVELAMVAAVLTGMAKMLFVFDLVSREATCPIGPQAAG</sequence>
<dbReference type="PANTHER" id="PTHR35446">
    <property type="entry name" value="SI:CH211-175M2.5"/>
    <property type="match status" value="1"/>
</dbReference>
<keyword evidence="3" id="KW-1185">Reference proteome</keyword>